<gene>
    <name evidence="1" type="ORF">S12H4_45244</name>
</gene>
<comment type="caution">
    <text evidence="1">The sequence shown here is derived from an EMBL/GenBank/DDBJ whole genome shotgun (WGS) entry which is preliminary data.</text>
</comment>
<organism evidence="1">
    <name type="scientific">marine sediment metagenome</name>
    <dbReference type="NCBI Taxonomy" id="412755"/>
    <lineage>
        <taxon>unclassified sequences</taxon>
        <taxon>metagenomes</taxon>
        <taxon>ecological metagenomes</taxon>
    </lineage>
</organism>
<sequence length="183" mass="19306">DIDKDLGEPNDFTTDTLHGKIGTDEEMGDVSLFDRLGRMAFCVTQWGGFEDEILLKTATDPALDVATKFTPVLPTGAVVWKAYLVMKFREIYCAAANSVGTAGSVQVQKSGGSWVTGITIAAGTLDVAAGASAAGDCLIGNADVSAQVASGSEVEFKLITLRSSVDDLAIRDVQFGLQIYFTI</sequence>
<dbReference type="EMBL" id="BARW01027954">
    <property type="protein sequence ID" value="GAJ07628.1"/>
    <property type="molecule type" value="Genomic_DNA"/>
</dbReference>
<proteinExistence type="predicted"/>
<name>X1TQM0_9ZZZZ</name>
<dbReference type="AlphaFoldDB" id="X1TQM0"/>
<evidence type="ECO:0000313" key="1">
    <source>
        <dbReference type="EMBL" id="GAJ07628.1"/>
    </source>
</evidence>
<protein>
    <submittedName>
        <fullName evidence="1">Uncharacterized protein</fullName>
    </submittedName>
</protein>
<feature type="non-terminal residue" evidence="1">
    <location>
        <position position="1"/>
    </location>
</feature>
<accession>X1TQM0</accession>
<reference evidence="1" key="1">
    <citation type="journal article" date="2014" name="Front. Microbiol.">
        <title>High frequency of phylogenetically diverse reductive dehalogenase-homologous genes in deep subseafloor sedimentary metagenomes.</title>
        <authorList>
            <person name="Kawai M."/>
            <person name="Futagami T."/>
            <person name="Toyoda A."/>
            <person name="Takaki Y."/>
            <person name="Nishi S."/>
            <person name="Hori S."/>
            <person name="Arai W."/>
            <person name="Tsubouchi T."/>
            <person name="Morono Y."/>
            <person name="Uchiyama I."/>
            <person name="Ito T."/>
            <person name="Fujiyama A."/>
            <person name="Inagaki F."/>
            <person name="Takami H."/>
        </authorList>
    </citation>
    <scope>NUCLEOTIDE SEQUENCE</scope>
    <source>
        <strain evidence="1">Expedition CK06-06</strain>
    </source>
</reference>